<dbReference type="OrthoDB" id="848707at2759"/>
<organism evidence="2 3">
    <name type="scientific">Colocasia esculenta</name>
    <name type="common">Wild taro</name>
    <name type="synonym">Arum esculentum</name>
    <dbReference type="NCBI Taxonomy" id="4460"/>
    <lineage>
        <taxon>Eukaryota</taxon>
        <taxon>Viridiplantae</taxon>
        <taxon>Streptophyta</taxon>
        <taxon>Embryophyta</taxon>
        <taxon>Tracheophyta</taxon>
        <taxon>Spermatophyta</taxon>
        <taxon>Magnoliopsida</taxon>
        <taxon>Liliopsida</taxon>
        <taxon>Araceae</taxon>
        <taxon>Aroideae</taxon>
        <taxon>Colocasieae</taxon>
        <taxon>Colocasia</taxon>
    </lineage>
</organism>
<dbReference type="Proteomes" id="UP000652761">
    <property type="component" value="Unassembled WGS sequence"/>
</dbReference>
<dbReference type="AlphaFoldDB" id="A0A843VG91"/>
<evidence type="ECO:0000313" key="2">
    <source>
        <dbReference type="EMBL" id="MQL97702.1"/>
    </source>
</evidence>
<name>A0A843VG91_COLES</name>
<sequence>MESRRKLCASCQRPTSSEAGEGSRAPAERRSKHQADRLPELIIPPDLQLTRVRGVLKKFVQPRYVDFPSLEDMFEGMESLFATQGWTSFLKSHKQYSPTVVTKFFNNMGMVVHQDLYTTVKGVYRFCHGSVDRPIDGVDTGLCFGSCRPLVCESSHSRCGLSRRAQFGVVVLLLLFEPSRSVCESLNSRLFGVIVLQ</sequence>
<evidence type="ECO:0000313" key="3">
    <source>
        <dbReference type="Proteomes" id="UP000652761"/>
    </source>
</evidence>
<feature type="region of interest" description="Disordered" evidence="1">
    <location>
        <begin position="1"/>
        <end position="37"/>
    </location>
</feature>
<proteinExistence type="predicted"/>
<gene>
    <name evidence="2" type="ORF">Taro_030403</name>
</gene>
<evidence type="ECO:0000256" key="1">
    <source>
        <dbReference type="SAM" id="MobiDB-lite"/>
    </source>
</evidence>
<comment type="caution">
    <text evidence="2">The sequence shown here is derived from an EMBL/GenBank/DDBJ whole genome shotgun (WGS) entry which is preliminary data.</text>
</comment>
<reference evidence="2" key="1">
    <citation type="submission" date="2017-07" db="EMBL/GenBank/DDBJ databases">
        <title>Taro Niue Genome Assembly and Annotation.</title>
        <authorList>
            <person name="Atibalentja N."/>
            <person name="Keating K."/>
            <person name="Fields C.J."/>
        </authorList>
    </citation>
    <scope>NUCLEOTIDE SEQUENCE</scope>
    <source>
        <strain evidence="2">Niue_2</strain>
        <tissue evidence="2">Leaf</tissue>
    </source>
</reference>
<keyword evidence="3" id="KW-1185">Reference proteome</keyword>
<feature type="compositionally biased region" description="Basic and acidic residues" evidence="1">
    <location>
        <begin position="26"/>
        <end position="37"/>
    </location>
</feature>
<feature type="non-terminal residue" evidence="2">
    <location>
        <position position="197"/>
    </location>
</feature>
<protein>
    <submittedName>
        <fullName evidence="2">Uncharacterized protein</fullName>
    </submittedName>
</protein>
<dbReference type="EMBL" id="NMUH01002087">
    <property type="protein sequence ID" value="MQL97702.1"/>
    <property type="molecule type" value="Genomic_DNA"/>
</dbReference>
<accession>A0A843VG91</accession>